<accession>A0A2T0FI69</accession>
<reference evidence="3 4" key="1">
    <citation type="submission" date="2017-04" db="EMBL/GenBank/DDBJ databases">
        <title>Genome sequencing of [Candida] sorbophila.</title>
        <authorList>
            <person name="Ahn J.O."/>
        </authorList>
    </citation>
    <scope>NUCLEOTIDE SEQUENCE [LARGE SCALE GENOMIC DNA]</scope>
    <source>
        <strain evidence="3 4">DS02</strain>
    </source>
</reference>
<dbReference type="PANTHER" id="PTHR10562">
    <property type="entry name" value="SMALL UBIQUITIN-RELATED MODIFIER"/>
    <property type="match status" value="1"/>
</dbReference>
<name>A0A2T0FI69_9ASCO</name>
<keyword evidence="4" id="KW-1185">Reference proteome</keyword>
<comment type="caution">
    <text evidence="3">The sequence shown here is derived from an EMBL/GenBank/DDBJ whole genome shotgun (WGS) entry which is preliminary data.</text>
</comment>
<dbReference type="GeneID" id="36516060"/>
<dbReference type="Gene3D" id="3.10.20.90">
    <property type="entry name" value="Phosphatidylinositol 3-kinase Catalytic Subunit, Chain A, domain 1"/>
    <property type="match status" value="1"/>
</dbReference>
<dbReference type="SUPFAM" id="SSF54236">
    <property type="entry name" value="Ubiquitin-like"/>
    <property type="match status" value="1"/>
</dbReference>
<dbReference type="Proteomes" id="UP000238350">
    <property type="component" value="Unassembled WGS sequence"/>
</dbReference>
<dbReference type="PROSITE" id="PS50053">
    <property type="entry name" value="UBIQUITIN_2"/>
    <property type="match status" value="1"/>
</dbReference>
<dbReference type="InterPro" id="IPR029071">
    <property type="entry name" value="Ubiquitin-like_domsf"/>
</dbReference>
<dbReference type="AlphaFoldDB" id="A0A2T0FI69"/>
<evidence type="ECO:0000256" key="1">
    <source>
        <dbReference type="SAM" id="MobiDB-lite"/>
    </source>
</evidence>
<evidence type="ECO:0000259" key="2">
    <source>
        <dbReference type="PROSITE" id="PS50053"/>
    </source>
</evidence>
<dbReference type="EMBL" id="NDIQ01000021">
    <property type="protein sequence ID" value="PRT54692.1"/>
    <property type="molecule type" value="Genomic_DNA"/>
</dbReference>
<evidence type="ECO:0000313" key="4">
    <source>
        <dbReference type="Proteomes" id="UP000238350"/>
    </source>
</evidence>
<gene>
    <name evidence="3" type="ORF">B9G98_02312</name>
</gene>
<dbReference type="Pfam" id="PF11976">
    <property type="entry name" value="Rad60-SLD"/>
    <property type="match status" value="1"/>
</dbReference>
<protein>
    <submittedName>
        <fullName evidence="3">Ubiquitin-like protein SMT3</fullName>
    </submittedName>
</protein>
<dbReference type="RefSeq" id="XP_024664637.1">
    <property type="nucleotide sequence ID" value="XM_024808869.1"/>
</dbReference>
<feature type="region of interest" description="Disordered" evidence="1">
    <location>
        <begin position="1"/>
        <end position="27"/>
    </location>
</feature>
<dbReference type="OrthoDB" id="442921at2759"/>
<sequence length="110" mass="12681">MSEDQKVPVDEMNAQTVGNSTPETANKDLLQVRVSDSNTEVYFRVKRDTPLRRVFEGFCKRTGKDMKSLRFLYEGERINEDDTPQSLDMENEDLIEALNQQVGGLFYRQG</sequence>
<dbReference type="STRING" id="45607.A0A2T0FI69"/>
<feature type="domain" description="Ubiquitin-like" evidence="2">
    <location>
        <begin position="30"/>
        <end position="104"/>
    </location>
</feature>
<organism evidence="3 4">
    <name type="scientific">Wickerhamiella sorbophila</name>
    <dbReference type="NCBI Taxonomy" id="45607"/>
    <lineage>
        <taxon>Eukaryota</taxon>
        <taxon>Fungi</taxon>
        <taxon>Dikarya</taxon>
        <taxon>Ascomycota</taxon>
        <taxon>Saccharomycotina</taxon>
        <taxon>Dipodascomycetes</taxon>
        <taxon>Dipodascales</taxon>
        <taxon>Trichomonascaceae</taxon>
        <taxon>Wickerhamiella</taxon>
    </lineage>
</organism>
<evidence type="ECO:0000313" key="3">
    <source>
        <dbReference type="EMBL" id="PRT54692.1"/>
    </source>
</evidence>
<dbReference type="InterPro" id="IPR022617">
    <property type="entry name" value="Rad60/SUMO-like_dom"/>
</dbReference>
<proteinExistence type="predicted"/>
<feature type="compositionally biased region" description="Polar residues" evidence="1">
    <location>
        <begin position="13"/>
        <end position="24"/>
    </location>
</feature>
<dbReference type="InterPro" id="IPR000626">
    <property type="entry name" value="Ubiquitin-like_dom"/>
</dbReference>